<organism evidence="5 6">
    <name type="scientific">Starkeya nomas</name>
    <dbReference type="NCBI Taxonomy" id="2666134"/>
    <lineage>
        <taxon>Bacteria</taxon>
        <taxon>Pseudomonadati</taxon>
        <taxon>Pseudomonadota</taxon>
        <taxon>Alphaproteobacteria</taxon>
        <taxon>Hyphomicrobiales</taxon>
        <taxon>Xanthobacteraceae</taxon>
        <taxon>Starkeya</taxon>
    </lineage>
</organism>
<reference evidence="5 6" key="1">
    <citation type="submission" date="2019-12" db="EMBL/GenBank/DDBJ databases">
        <authorList>
            <person name="Reyes-Prieto M."/>
        </authorList>
    </citation>
    <scope>NUCLEOTIDE SEQUENCE [LARGE SCALE GENOMIC DNA]</scope>
    <source>
        <strain evidence="5">HF14-78462</strain>
    </source>
</reference>
<dbReference type="SMART" id="SM00342">
    <property type="entry name" value="HTH_ARAC"/>
    <property type="match status" value="1"/>
</dbReference>
<evidence type="ECO:0000256" key="3">
    <source>
        <dbReference type="ARBA" id="ARBA00023163"/>
    </source>
</evidence>
<keyword evidence="3" id="KW-0804">Transcription</keyword>
<evidence type="ECO:0000313" key="6">
    <source>
        <dbReference type="Proteomes" id="UP000433050"/>
    </source>
</evidence>
<evidence type="ECO:0000256" key="1">
    <source>
        <dbReference type="ARBA" id="ARBA00023015"/>
    </source>
</evidence>
<dbReference type="Pfam" id="PF12852">
    <property type="entry name" value="Cupin_6"/>
    <property type="match status" value="1"/>
</dbReference>
<sequence>MDPLSDIIALLRPHTAISKPITGRGRWGVRYAAHEAPGFTLILKGECWIAFEGREPMALREGDFLLLPSTPAFTLSSHPGVEGVPRAPMEVAVRHGEAEGAADFESLGGTFRIEPVNAPLLLALLPRLIHIPAAHGRTGRLGRMIGLIMEECASEEPGREMVLQRLLEVLLVEALRWHGIAAADGRAGLLSGLRDPALARALRALHADVRAGWTVADLARIAGQSRSAFAARFGEVLGCGPIEYLARWRMALAKDALIRGTKTLEGIADEIGYESASAFSTAFRKRLGCPPGKFARIGSGAVPFSGQLEI</sequence>
<accession>A0A5S9PYP2</accession>
<dbReference type="PANTHER" id="PTHR46796:SF13">
    <property type="entry name" value="HTH-TYPE TRANSCRIPTIONAL ACTIVATOR RHAS"/>
    <property type="match status" value="1"/>
</dbReference>
<evidence type="ECO:0000259" key="4">
    <source>
        <dbReference type="PROSITE" id="PS01124"/>
    </source>
</evidence>
<dbReference type="SUPFAM" id="SSF46689">
    <property type="entry name" value="Homeodomain-like"/>
    <property type="match status" value="2"/>
</dbReference>
<dbReference type="Proteomes" id="UP000433050">
    <property type="component" value="Unassembled WGS sequence"/>
</dbReference>
<evidence type="ECO:0000313" key="5">
    <source>
        <dbReference type="EMBL" id="CAA0109558.1"/>
    </source>
</evidence>
<evidence type="ECO:0000256" key="2">
    <source>
        <dbReference type="ARBA" id="ARBA00023125"/>
    </source>
</evidence>
<name>A0A5S9PYP2_9HYPH</name>
<dbReference type="Pfam" id="PF12833">
    <property type="entry name" value="HTH_18"/>
    <property type="match status" value="1"/>
</dbReference>
<dbReference type="Gene3D" id="1.10.10.60">
    <property type="entry name" value="Homeodomain-like"/>
    <property type="match status" value="2"/>
</dbReference>
<dbReference type="PROSITE" id="PS01124">
    <property type="entry name" value="HTH_ARAC_FAMILY_2"/>
    <property type="match status" value="1"/>
</dbReference>
<dbReference type="InterPro" id="IPR018060">
    <property type="entry name" value="HTH_AraC"/>
</dbReference>
<dbReference type="InterPro" id="IPR050204">
    <property type="entry name" value="AraC_XylS_family_regulators"/>
</dbReference>
<dbReference type="PANTHER" id="PTHR46796">
    <property type="entry name" value="HTH-TYPE TRANSCRIPTIONAL ACTIVATOR RHAS-RELATED"/>
    <property type="match status" value="1"/>
</dbReference>
<keyword evidence="6" id="KW-1185">Reference proteome</keyword>
<proteinExistence type="predicted"/>
<feature type="domain" description="HTH araC/xylS-type" evidence="4">
    <location>
        <begin position="199"/>
        <end position="297"/>
    </location>
</feature>
<dbReference type="GO" id="GO:0043565">
    <property type="term" value="F:sequence-specific DNA binding"/>
    <property type="evidence" value="ECO:0007669"/>
    <property type="project" value="InterPro"/>
</dbReference>
<gene>
    <name evidence="5" type="ORF">STARVERO_03743</name>
</gene>
<dbReference type="PROSITE" id="PS00041">
    <property type="entry name" value="HTH_ARAC_FAMILY_1"/>
    <property type="match status" value="1"/>
</dbReference>
<protein>
    <submittedName>
        <fullName evidence="5">IS5 family transposase IS4811</fullName>
    </submittedName>
</protein>
<dbReference type="InterPro" id="IPR009057">
    <property type="entry name" value="Homeodomain-like_sf"/>
</dbReference>
<dbReference type="RefSeq" id="WP_159600740.1">
    <property type="nucleotide sequence ID" value="NZ_CACSAS010000001.1"/>
</dbReference>
<keyword evidence="2" id="KW-0238">DNA-binding</keyword>
<dbReference type="AlphaFoldDB" id="A0A5S9PYP2"/>
<dbReference type="GO" id="GO:0003700">
    <property type="term" value="F:DNA-binding transcription factor activity"/>
    <property type="evidence" value="ECO:0007669"/>
    <property type="project" value="InterPro"/>
</dbReference>
<keyword evidence="1" id="KW-0805">Transcription regulation</keyword>
<dbReference type="InterPro" id="IPR018062">
    <property type="entry name" value="HTH_AraC-typ_CS"/>
</dbReference>
<dbReference type="InterPro" id="IPR032783">
    <property type="entry name" value="AraC_lig"/>
</dbReference>
<dbReference type="EMBL" id="CACSAS010000001">
    <property type="protein sequence ID" value="CAA0109558.1"/>
    <property type="molecule type" value="Genomic_DNA"/>
</dbReference>